<dbReference type="RefSeq" id="WP_238277270.1">
    <property type="nucleotide sequence ID" value="NZ_BPQR01000056.1"/>
</dbReference>
<reference evidence="2" key="1">
    <citation type="journal article" date="2021" name="Front. Microbiol.">
        <title>Comprehensive Comparative Genomics and Phenotyping of Methylobacterium Species.</title>
        <authorList>
            <person name="Alessa O."/>
            <person name="Ogura Y."/>
            <person name="Fujitani Y."/>
            <person name="Takami H."/>
            <person name="Hayashi T."/>
            <person name="Sahin N."/>
            <person name="Tani A."/>
        </authorList>
    </citation>
    <scope>NUCLEOTIDE SEQUENCE</scope>
    <source>
        <strain evidence="2">LMG 23639</strain>
    </source>
</reference>
<organism evidence="2 3">
    <name type="scientific">Methylobacterium jeotgali</name>
    <dbReference type="NCBI Taxonomy" id="381630"/>
    <lineage>
        <taxon>Bacteria</taxon>
        <taxon>Pseudomonadati</taxon>
        <taxon>Pseudomonadota</taxon>
        <taxon>Alphaproteobacteria</taxon>
        <taxon>Hyphomicrobiales</taxon>
        <taxon>Methylobacteriaceae</taxon>
        <taxon>Methylobacterium</taxon>
    </lineage>
</organism>
<protein>
    <recommendedName>
        <fullName evidence="4">DUF1232 domain-containing protein</fullName>
    </recommendedName>
</protein>
<reference evidence="2" key="2">
    <citation type="submission" date="2021-08" db="EMBL/GenBank/DDBJ databases">
        <authorList>
            <person name="Tani A."/>
            <person name="Ola A."/>
            <person name="Ogura Y."/>
            <person name="Katsura K."/>
            <person name="Hayashi T."/>
        </authorList>
    </citation>
    <scope>NUCLEOTIDE SEQUENCE</scope>
    <source>
        <strain evidence="2">LMG 23639</strain>
    </source>
</reference>
<evidence type="ECO:0000313" key="3">
    <source>
        <dbReference type="Proteomes" id="UP001055102"/>
    </source>
</evidence>
<dbReference type="Proteomes" id="UP001055102">
    <property type="component" value="Unassembled WGS sequence"/>
</dbReference>
<proteinExistence type="predicted"/>
<gene>
    <name evidence="2" type="ORF">AOPFMNJM_3214</name>
</gene>
<keyword evidence="3" id="KW-1185">Reference proteome</keyword>
<sequence>MFRRSTSWARVRLARCWRATAGSRIYLLALVMALPDILDALVGVDLNSLLPAWMPGAKVATALAILRLFVRAYATKLGEVLPPRPPGGLR</sequence>
<keyword evidence="1" id="KW-0472">Membrane</keyword>
<comment type="caution">
    <text evidence="2">The sequence shown here is derived from an EMBL/GenBank/DDBJ whole genome shotgun (WGS) entry which is preliminary data.</text>
</comment>
<dbReference type="EMBL" id="BPQR01000056">
    <property type="protein sequence ID" value="GJE07882.1"/>
    <property type="molecule type" value="Genomic_DNA"/>
</dbReference>
<feature type="transmembrane region" description="Helical" evidence="1">
    <location>
        <begin position="21"/>
        <end position="38"/>
    </location>
</feature>
<keyword evidence="1" id="KW-1133">Transmembrane helix</keyword>
<name>A0ABQ4SYC2_9HYPH</name>
<feature type="transmembrane region" description="Helical" evidence="1">
    <location>
        <begin position="50"/>
        <end position="70"/>
    </location>
</feature>
<evidence type="ECO:0000313" key="2">
    <source>
        <dbReference type="EMBL" id="GJE07882.1"/>
    </source>
</evidence>
<evidence type="ECO:0008006" key="4">
    <source>
        <dbReference type="Google" id="ProtNLM"/>
    </source>
</evidence>
<evidence type="ECO:0000256" key="1">
    <source>
        <dbReference type="SAM" id="Phobius"/>
    </source>
</evidence>
<keyword evidence="1" id="KW-0812">Transmembrane</keyword>
<accession>A0ABQ4SYC2</accession>